<evidence type="ECO:0000259" key="2">
    <source>
        <dbReference type="Pfam" id="PF24193"/>
    </source>
</evidence>
<dbReference type="GeneID" id="23681018"/>
<dbReference type="Pfam" id="PF24193">
    <property type="entry name" value="DUF7418"/>
    <property type="match status" value="1"/>
</dbReference>
<name>A0A0B4L8Z4_9CAUD</name>
<evidence type="ECO:0000256" key="1">
    <source>
        <dbReference type="SAM" id="MobiDB-lite"/>
    </source>
</evidence>
<proteinExistence type="predicted"/>
<keyword evidence="4" id="KW-1185">Reference proteome</keyword>
<evidence type="ECO:0000313" key="3">
    <source>
        <dbReference type="EMBL" id="AHJ86855.1"/>
    </source>
</evidence>
<sequence length="108" mass="12459">MIMINWINVSDSKINESRLHGNHEAQNVYALDVVIDPNVDGILTCDNVFIGKEHVQFALSNQESLNFEDRIYCGILRVKDIYTGEQNEQEQSRVVETEETADIYPREE</sequence>
<reference evidence="3" key="1">
    <citation type="submission" date="2015-06" db="EMBL/GenBank/DDBJ databases">
        <title>Genomic characterization of STP4-a, a novel T4 virulent phage infecting Salmonella.</title>
        <authorList>
            <person name="Li M."/>
            <person name="Wang J."/>
            <person name="Lin H."/>
            <person name="Han F."/>
        </authorList>
    </citation>
    <scope>NUCLEOTIDE SEQUENCE [LARGE SCALE GENOMIC DNA]</scope>
</reference>
<organism evidence="3 4">
    <name type="scientific">Salmonella phage STP4-a</name>
    <dbReference type="NCBI Taxonomy" id="1445860"/>
    <lineage>
        <taxon>Viruses</taxon>
        <taxon>Duplodnaviria</taxon>
        <taxon>Heunggongvirae</taxon>
        <taxon>Uroviricota</taxon>
        <taxon>Caudoviricetes</taxon>
        <taxon>Pantevenvirales</taxon>
        <taxon>Straboviridae</taxon>
        <taxon>Tevenvirinae</taxon>
        <taxon>Gelderlandvirus</taxon>
        <taxon>Gelderlandvirus stp4a</taxon>
    </lineage>
</organism>
<dbReference type="Proteomes" id="UP000032000">
    <property type="component" value="Segment"/>
</dbReference>
<dbReference type="KEGG" id="vg:23681018"/>
<protein>
    <recommendedName>
        <fullName evidence="2">DUF7418 domain-containing protein</fullName>
    </recommendedName>
</protein>
<feature type="domain" description="DUF7418" evidence="2">
    <location>
        <begin position="3"/>
        <end position="107"/>
    </location>
</feature>
<accession>A0A0B4L8Z4</accession>
<dbReference type="EMBL" id="KJ000058">
    <property type="protein sequence ID" value="AHJ86855.1"/>
    <property type="molecule type" value="Genomic_DNA"/>
</dbReference>
<gene>
    <name evidence="3" type="ORF">STP4a_258</name>
</gene>
<evidence type="ECO:0000313" key="4">
    <source>
        <dbReference type="Proteomes" id="UP000032000"/>
    </source>
</evidence>
<feature type="region of interest" description="Disordered" evidence="1">
    <location>
        <begin position="86"/>
        <end position="108"/>
    </location>
</feature>
<dbReference type="RefSeq" id="YP_009126208.1">
    <property type="nucleotide sequence ID" value="NC_026607.2"/>
</dbReference>
<dbReference type="InterPro" id="IPR055841">
    <property type="entry name" value="DUF7418"/>
</dbReference>